<dbReference type="Gene3D" id="3.40.50.2300">
    <property type="match status" value="1"/>
</dbReference>
<dbReference type="PANTHER" id="PTHR43280:SF35">
    <property type="entry name" value="RESPONSE REGULATOR"/>
    <property type="match status" value="1"/>
</dbReference>
<dbReference type="PROSITE" id="PS00041">
    <property type="entry name" value="HTH_ARAC_FAMILY_1"/>
    <property type="match status" value="1"/>
</dbReference>
<evidence type="ECO:0000313" key="8">
    <source>
        <dbReference type="Proteomes" id="UP001418796"/>
    </source>
</evidence>
<feature type="domain" description="HTH araC/xylS-type" evidence="5">
    <location>
        <begin position="148"/>
        <end position="246"/>
    </location>
</feature>
<evidence type="ECO:0000259" key="5">
    <source>
        <dbReference type="PROSITE" id="PS01124"/>
    </source>
</evidence>
<dbReference type="SUPFAM" id="SSF52172">
    <property type="entry name" value="CheY-like"/>
    <property type="match status" value="1"/>
</dbReference>
<dbReference type="RefSeq" id="WP_343131843.1">
    <property type="nucleotide sequence ID" value="NZ_JBCITK010000001.1"/>
</dbReference>
<dbReference type="Gene3D" id="1.10.10.60">
    <property type="entry name" value="Homeodomain-like"/>
    <property type="match status" value="2"/>
</dbReference>
<evidence type="ECO:0000256" key="1">
    <source>
        <dbReference type="ARBA" id="ARBA00023015"/>
    </source>
</evidence>
<organism evidence="7 8">
    <name type="scientific">Alkalicoccobacillus gibsonii</name>
    <dbReference type="NCBI Taxonomy" id="79881"/>
    <lineage>
        <taxon>Bacteria</taxon>
        <taxon>Bacillati</taxon>
        <taxon>Bacillota</taxon>
        <taxon>Bacilli</taxon>
        <taxon>Bacillales</taxon>
        <taxon>Bacillaceae</taxon>
        <taxon>Alkalicoccobacillus</taxon>
    </lineage>
</organism>
<evidence type="ECO:0000256" key="2">
    <source>
        <dbReference type="ARBA" id="ARBA00023125"/>
    </source>
</evidence>
<comment type="caution">
    <text evidence="4">Lacks conserved residue(s) required for the propagation of feature annotation.</text>
</comment>
<keyword evidence="2" id="KW-0238">DNA-binding</keyword>
<dbReference type="InterPro" id="IPR001789">
    <property type="entry name" value="Sig_transdc_resp-reg_receiver"/>
</dbReference>
<reference evidence="7 8" key="1">
    <citation type="submission" date="2024-03" db="EMBL/GenBank/DDBJ databases">
        <title>Bacilli Hybrid Assemblies.</title>
        <authorList>
            <person name="Kovac J."/>
        </authorList>
    </citation>
    <scope>NUCLEOTIDE SEQUENCE [LARGE SCALE GENOMIC DNA]</scope>
    <source>
        <strain evidence="7 8">FSL R7-0666</strain>
    </source>
</reference>
<dbReference type="InterPro" id="IPR018062">
    <property type="entry name" value="HTH_AraC-typ_CS"/>
</dbReference>
<dbReference type="EMBL" id="JBCITK010000001">
    <property type="protein sequence ID" value="MEN0645259.1"/>
    <property type="molecule type" value="Genomic_DNA"/>
</dbReference>
<dbReference type="SUPFAM" id="SSF46689">
    <property type="entry name" value="Homeodomain-like"/>
    <property type="match status" value="2"/>
</dbReference>
<dbReference type="Proteomes" id="UP001418796">
    <property type="component" value="Unassembled WGS sequence"/>
</dbReference>
<comment type="caution">
    <text evidence="7">The sequence shown here is derived from an EMBL/GenBank/DDBJ whole genome shotgun (WGS) entry which is preliminary data.</text>
</comment>
<protein>
    <submittedName>
        <fullName evidence="7">Helix-turn-helix domain-containing protein</fullName>
    </submittedName>
</protein>
<dbReference type="PROSITE" id="PS50110">
    <property type="entry name" value="RESPONSE_REGULATORY"/>
    <property type="match status" value="1"/>
</dbReference>
<dbReference type="InterPro" id="IPR018060">
    <property type="entry name" value="HTH_AraC"/>
</dbReference>
<gene>
    <name evidence="7" type="ORF">MKY91_19020</name>
</gene>
<dbReference type="SMART" id="SM00342">
    <property type="entry name" value="HTH_ARAC"/>
    <property type="match status" value="1"/>
</dbReference>
<accession>A0ABU9VMY5</accession>
<dbReference type="Pfam" id="PF12833">
    <property type="entry name" value="HTH_18"/>
    <property type="match status" value="1"/>
</dbReference>
<name>A0ABU9VMY5_9BACI</name>
<dbReference type="PROSITE" id="PS01124">
    <property type="entry name" value="HTH_ARAC_FAMILY_2"/>
    <property type="match status" value="1"/>
</dbReference>
<keyword evidence="3" id="KW-0804">Transcription</keyword>
<evidence type="ECO:0000256" key="4">
    <source>
        <dbReference type="PROSITE-ProRule" id="PRU00169"/>
    </source>
</evidence>
<evidence type="ECO:0000259" key="6">
    <source>
        <dbReference type="PROSITE" id="PS50110"/>
    </source>
</evidence>
<dbReference type="InterPro" id="IPR011006">
    <property type="entry name" value="CheY-like_superfamily"/>
</dbReference>
<keyword evidence="1" id="KW-0805">Transcription regulation</keyword>
<keyword evidence="8" id="KW-1185">Reference proteome</keyword>
<evidence type="ECO:0000256" key="3">
    <source>
        <dbReference type="ARBA" id="ARBA00023163"/>
    </source>
</evidence>
<sequence length="260" mass="30479">MYKALLIDPEILLKDKLVNALDWNEHGFQLHTFSESFSKAFVRFKIKKYDVVFLHLVDDNPKGLEICKRIRKVSKIPLLLFGGSKDFHFIRQTIRLQVTDYLLTPLHSDELENCLLTLKQTLKTEIMPLHQPLKTKITSQKNRKTIIEEVKMYAHSSLNTNITLKEISDDLHYNCSYLGQKFKAQEQMTFYQYLLTIRMDKAKSLLASTDLKIYEVASEVGYTDLDWFYKKFKEHVGESASNYRRRYQSISSVSANTRYG</sequence>
<dbReference type="PANTHER" id="PTHR43280">
    <property type="entry name" value="ARAC-FAMILY TRANSCRIPTIONAL REGULATOR"/>
    <property type="match status" value="1"/>
</dbReference>
<proteinExistence type="predicted"/>
<feature type="domain" description="Response regulatory" evidence="6">
    <location>
        <begin position="3"/>
        <end position="119"/>
    </location>
</feature>
<evidence type="ECO:0000313" key="7">
    <source>
        <dbReference type="EMBL" id="MEN0645259.1"/>
    </source>
</evidence>
<dbReference type="InterPro" id="IPR009057">
    <property type="entry name" value="Homeodomain-like_sf"/>
</dbReference>